<reference evidence="2" key="1">
    <citation type="journal article" date="2018" name="Nat. Microbiol.">
        <title>Leveraging single-cell genomics to expand the fungal tree of life.</title>
        <authorList>
            <person name="Ahrendt S.R."/>
            <person name="Quandt C.A."/>
            <person name="Ciobanu D."/>
            <person name="Clum A."/>
            <person name="Salamov A."/>
            <person name="Andreopoulos B."/>
            <person name="Cheng J.F."/>
            <person name="Woyke T."/>
            <person name="Pelin A."/>
            <person name="Henrissat B."/>
            <person name="Reynolds N.K."/>
            <person name="Benny G.L."/>
            <person name="Smith M.E."/>
            <person name="James T.Y."/>
            <person name="Grigoriev I.V."/>
        </authorList>
    </citation>
    <scope>NUCLEOTIDE SEQUENCE [LARGE SCALE GENOMIC DNA]</scope>
    <source>
        <strain evidence="2">RSA 1356</strain>
    </source>
</reference>
<protein>
    <submittedName>
        <fullName evidence="1">Uncharacterized protein</fullName>
    </submittedName>
</protein>
<dbReference type="PANTHER" id="PTHR35373">
    <property type="entry name" value="PROTEIN CBG16894"/>
    <property type="match status" value="1"/>
</dbReference>
<organism evidence="1 2">
    <name type="scientific">Thamnocephalis sphaerospora</name>
    <dbReference type="NCBI Taxonomy" id="78915"/>
    <lineage>
        <taxon>Eukaryota</taxon>
        <taxon>Fungi</taxon>
        <taxon>Fungi incertae sedis</taxon>
        <taxon>Zoopagomycota</taxon>
        <taxon>Zoopagomycotina</taxon>
        <taxon>Zoopagomycetes</taxon>
        <taxon>Zoopagales</taxon>
        <taxon>Sigmoideomycetaceae</taxon>
        <taxon>Thamnocephalis</taxon>
    </lineage>
</organism>
<dbReference type="EMBL" id="KZ992461">
    <property type="protein sequence ID" value="RKP10259.1"/>
    <property type="molecule type" value="Genomic_DNA"/>
</dbReference>
<dbReference type="OrthoDB" id="2321699at2759"/>
<dbReference type="Proteomes" id="UP000271241">
    <property type="component" value="Unassembled WGS sequence"/>
</dbReference>
<keyword evidence="2" id="KW-1185">Reference proteome</keyword>
<sequence length="151" mass="17700">MTDRRDSVTQTYEADDEFFAPRRQSTVLYRDGFCTLTDDDIAINSYFFPGVAKHIPLTNIESAYTDRDLELPWYSKKVNGLSSDGATWWALDWRRAMPFVEETHEGVLLQVKDDWLRKGFSVEDTHRFMPLLRRAVDRARENQRRNSSTSI</sequence>
<accession>A0A4V1IX93</accession>
<evidence type="ECO:0000313" key="2">
    <source>
        <dbReference type="Proteomes" id="UP000271241"/>
    </source>
</evidence>
<evidence type="ECO:0000313" key="1">
    <source>
        <dbReference type="EMBL" id="RKP10259.1"/>
    </source>
</evidence>
<proteinExistence type="predicted"/>
<gene>
    <name evidence="1" type="ORF">THASP1DRAFT_27944</name>
</gene>
<dbReference type="AlphaFoldDB" id="A0A4V1IX93"/>
<name>A0A4V1IX93_9FUNG</name>